<evidence type="ECO:0000259" key="1">
    <source>
        <dbReference type="Pfam" id="PF18551"/>
    </source>
</evidence>
<protein>
    <recommendedName>
        <fullName evidence="1">Thaumarchaeal output domain-containing protein</fullName>
    </recommendedName>
</protein>
<dbReference type="AlphaFoldDB" id="A0A558HNG4"/>
<comment type="caution">
    <text evidence="2">The sequence shown here is derived from an EMBL/GenBank/DDBJ whole genome shotgun (WGS) entry which is preliminary data.</text>
</comment>
<evidence type="ECO:0000313" key="3">
    <source>
        <dbReference type="Proteomes" id="UP000319941"/>
    </source>
</evidence>
<keyword evidence="3" id="KW-1185">Reference proteome</keyword>
<dbReference type="RefSeq" id="WP_144727451.1">
    <property type="nucleotide sequence ID" value="NZ_CAWOWR010000107.1"/>
</dbReference>
<dbReference type="Pfam" id="PF18551">
    <property type="entry name" value="TackOD1"/>
    <property type="match status" value="1"/>
</dbReference>
<proteinExistence type="predicted"/>
<dbReference type="EMBL" id="VNFH01000005">
    <property type="protein sequence ID" value="TVU70679.1"/>
    <property type="molecule type" value="Genomic_DNA"/>
</dbReference>
<dbReference type="OrthoDB" id="6181977at2"/>
<organism evidence="2 3">
    <name type="scientific">Cobetia crustatorum</name>
    <dbReference type="NCBI Taxonomy" id="553385"/>
    <lineage>
        <taxon>Bacteria</taxon>
        <taxon>Pseudomonadati</taxon>
        <taxon>Pseudomonadota</taxon>
        <taxon>Gammaproteobacteria</taxon>
        <taxon>Oceanospirillales</taxon>
        <taxon>Halomonadaceae</taxon>
        <taxon>Cobetia</taxon>
    </lineage>
</organism>
<feature type="domain" description="Thaumarchaeal output" evidence="1">
    <location>
        <begin position="135"/>
        <end position="310"/>
    </location>
</feature>
<sequence>MRIAVVGRAATPPLEIRLEQDSLLRVLCPSSEPSHAQAVSPSFPVLEQFSAIHLFPEEDGHDGLRQLDTLLSAIRATPHGALIPIIVEGAVTAHVQALANQWPGSRAMHLETVIEHREALEESEARDDQVLAPFERLMRWWSLYPEHVLAVSLAAELKAGCHWPLLSAWGIEAAAQRNLLDAFEHRSWIEEKALVTRTRHCRQCRSVHLNYVDVCPRCRHLDLTPLDGLHCFACGHVDRMDRFAQHDQLSCPKCRVRLRHIGVDYDRPLESLACGKCDLWLVEGEVEAHCLDCGQTQQPGELVQQRIASLQLSGEGRRAVAVPDKVGMSTSLPGQRVVPSDLHHMLDLLVPLARRHSHRHLLMVLSHDRDGEHDLLEGMAQRLGSLLRDTDLICEYTAHQWLFLLPHTPRERFEDVALRIQSLTDLKHLDGQLNMSLEMHELPSEHHSGKASQWLPNLLVGPPSSVPESLSVSESA</sequence>
<dbReference type="Proteomes" id="UP000319941">
    <property type="component" value="Unassembled WGS sequence"/>
</dbReference>
<gene>
    <name evidence="2" type="ORF">FQP86_08675</name>
</gene>
<name>A0A558HNG4_9GAMM</name>
<reference evidence="2 3" key="1">
    <citation type="submission" date="2019-07" db="EMBL/GenBank/DDBJ databases">
        <title>Diversity of Bacteria from Kongsfjorden, Arctic.</title>
        <authorList>
            <person name="Yu Y."/>
        </authorList>
    </citation>
    <scope>NUCLEOTIDE SEQUENCE [LARGE SCALE GENOMIC DNA]</scope>
    <source>
        <strain evidence="2 3">SM1923</strain>
    </source>
</reference>
<dbReference type="InterPro" id="IPR040572">
    <property type="entry name" value="TackOD1"/>
</dbReference>
<evidence type="ECO:0000313" key="2">
    <source>
        <dbReference type="EMBL" id="TVU70679.1"/>
    </source>
</evidence>
<dbReference type="STRING" id="553385.GCA_000591415_00578"/>
<accession>A0A558HNG4</accession>